<evidence type="ECO:0000256" key="8">
    <source>
        <dbReference type="SAM" id="MobiDB-lite"/>
    </source>
</evidence>
<comment type="subcellular location">
    <subcellularLocation>
        <location evidence="1">Nucleus</location>
        <location evidence="1">Nucleolus</location>
    </subcellularLocation>
</comment>
<organism evidence="10 11">
    <name type="scientific">Daldinia eschscholtzii</name>
    <dbReference type="NCBI Taxonomy" id="292717"/>
    <lineage>
        <taxon>Eukaryota</taxon>
        <taxon>Fungi</taxon>
        <taxon>Dikarya</taxon>
        <taxon>Ascomycota</taxon>
        <taxon>Pezizomycotina</taxon>
        <taxon>Sordariomycetes</taxon>
        <taxon>Xylariomycetidae</taxon>
        <taxon>Xylariales</taxon>
        <taxon>Hypoxylaceae</taxon>
        <taxon>Daldinia</taxon>
    </lineage>
</organism>
<feature type="region of interest" description="Disordered" evidence="8">
    <location>
        <begin position="148"/>
        <end position="346"/>
    </location>
</feature>
<gene>
    <name evidence="10" type="ORF">Daesc_009987</name>
</gene>
<feature type="compositionally biased region" description="Basic residues" evidence="8">
    <location>
        <begin position="182"/>
        <end position="193"/>
    </location>
</feature>
<dbReference type="PANTHER" id="PTHR23149">
    <property type="entry name" value="G PATCH DOMAIN CONTAINING PROTEIN"/>
    <property type="match status" value="1"/>
</dbReference>
<feature type="compositionally biased region" description="Basic residues" evidence="8">
    <location>
        <begin position="289"/>
        <end position="306"/>
    </location>
</feature>
<evidence type="ECO:0000256" key="5">
    <source>
        <dbReference type="ARBA" id="ARBA00038007"/>
    </source>
</evidence>
<evidence type="ECO:0000256" key="1">
    <source>
        <dbReference type="ARBA" id="ARBA00004604"/>
    </source>
</evidence>
<dbReference type="GO" id="GO:0003676">
    <property type="term" value="F:nucleic acid binding"/>
    <property type="evidence" value="ECO:0007669"/>
    <property type="project" value="InterPro"/>
</dbReference>
<dbReference type="InterPro" id="IPR000467">
    <property type="entry name" value="G_patch_dom"/>
</dbReference>
<evidence type="ECO:0000256" key="2">
    <source>
        <dbReference type="ARBA" id="ARBA00022517"/>
    </source>
</evidence>
<feature type="compositionally biased region" description="Basic residues" evidence="8">
    <location>
        <begin position="235"/>
        <end position="244"/>
    </location>
</feature>
<keyword evidence="3" id="KW-0698">rRNA processing</keyword>
<dbReference type="Proteomes" id="UP001369815">
    <property type="component" value="Unassembled WGS sequence"/>
</dbReference>
<feature type="compositionally biased region" description="Basic and acidic residues" evidence="8">
    <location>
        <begin position="154"/>
        <end position="169"/>
    </location>
</feature>
<dbReference type="InterPro" id="IPR050656">
    <property type="entry name" value="PINX1"/>
</dbReference>
<comment type="function">
    <text evidence="7">Involved in rRNA-processing at A0, A1 and A2 sites and negatively regulates telomerase.</text>
</comment>
<evidence type="ECO:0000256" key="3">
    <source>
        <dbReference type="ARBA" id="ARBA00022552"/>
    </source>
</evidence>
<feature type="domain" description="G-patch" evidence="9">
    <location>
        <begin position="25"/>
        <end position="79"/>
    </location>
</feature>
<comment type="similarity">
    <text evidence="5">Belongs to the PINX1 family.</text>
</comment>
<proteinExistence type="inferred from homology"/>
<dbReference type="GO" id="GO:0006364">
    <property type="term" value="P:rRNA processing"/>
    <property type="evidence" value="ECO:0007669"/>
    <property type="project" value="UniProtKB-KW"/>
</dbReference>
<accession>A0AAX6M6Z8</accession>
<feature type="region of interest" description="Disordered" evidence="8">
    <location>
        <begin position="1"/>
        <end position="24"/>
    </location>
</feature>
<feature type="compositionally biased region" description="Low complexity" evidence="8">
    <location>
        <begin position="309"/>
        <end position="343"/>
    </location>
</feature>
<dbReference type="PANTHER" id="PTHR23149:SF31">
    <property type="entry name" value="PROTEIN PXR1"/>
    <property type="match status" value="1"/>
</dbReference>
<sequence>MGLAGPRVRRKLQHDPNNTKWSRDETTFGQKILRAQGWEPGKFLGAQNAAHSHLHTAASAAPINVLLKDDTLGLGAKPKHKQNTECTGLDVFKDLLGRLNGKSEETIEKEKKIKSEIKTCLFVERKYGPMRFVSGGLLVGDQMAGLTSTTIKTETPEDDIKQEDIKEEPLSSSEDALDRPTKKQKKEKKSKKRKAEDVDSPDELDATPEKKRKKRSKDKTSQDDSAESTEAEGSKKKKSKKSKRKDVEGSEPLESEKKMSKKLKKDVEREEGDDGTPTLSEETRVEKSKSKKDKKEKHKKKDKKHKSSDTSNPSTNTSTPASGATPQTSGVSTPTGTGTSTPQAFSIRNYSRSRHIASKRMAIADLQAMNQVSVQLGSCFVSPKANKCVDFYGETSLIYKNKRLINRDIAWKRPGSDTHIDI</sequence>
<dbReference type="PROSITE" id="PS50174">
    <property type="entry name" value="G_PATCH"/>
    <property type="match status" value="1"/>
</dbReference>
<dbReference type="AlphaFoldDB" id="A0AAX6M6Z8"/>
<evidence type="ECO:0000256" key="6">
    <source>
        <dbReference type="ARBA" id="ARBA00041961"/>
    </source>
</evidence>
<reference evidence="10 11" key="1">
    <citation type="journal article" date="2024" name="Front Chem Biol">
        <title>Unveiling the potential of Daldinia eschscholtzii MFLUCC 19-0629 through bioactivity and bioinformatics studies for enhanced sustainable agriculture production.</title>
        <authorList>
            <person name="Brooks S."/>
            <person name="Weaver J.A."/>
            <person name="Klomchit A."/>
            <person name="Alharthi S.A."/>
            <person name="Onlamun T."/>
            <person name="Nurani R."/>
            <person name="Vong T.K."/>
            <person name="Alberti F."/>
            <person name="Greco C."/>
        </authorList>
    </citation>
    <scope>NUCLEOTIDE SEQUENCE [LARGE SCALE GENOMIC DNA]</scope>
    <source>
        <strain evidence="10">MFLUCC 19-0629</strain>
    </source>
</reference>
<dbReference type="EMBL" id="JBANMG010000010">
    <property type="protein sequence ID" value="KAK6948223.1"/>
    <property type="molecule type" value="Genomic_DNA"/>
</dbReference>
<keyword evidence="4" id="KW-0539">Nucleus</keyword>
<evidence type="ECO:0000313" key="11">
    <source>
        <dbReference type="Proteomes" id="UP001369815"/>
    </source>
</evidence>
<evidence type="ECO:0000259" key="9">
    <source>
        <dbReference type="PROSITE" id="PS50174"/>
    </source>
</evidence>
<protein>
    <recommendedName>
        <fullName evidence="6">PinX1-related protein 1</fullName>
    </recommendedName>
</protein>
<evidence type="ECO:0000256" key="7">
    <source>
        <dbReference type="ARBA" id="ARBA00043878"/>
    </source>
</evidence>
<dbReference type="GO" id="GO:0005730">
    <property type="term" value="C:nucleolus"/>
    <property type="evidence" value="ECO:0007669"/>
    <property type="project" value="UniProtKB-SubCell"/>
</dbReference>
<evidence type="ECO:0000256" key="4">
    <source>
        <dbReference type="ARBA" id="ARBA00023242"/>
    </source>
</evidence>
<keyword evidence="2" id="KW-0690">Ribosome biogenesis</keyword>
<keyword evidence="11" id="KW-1185">Reference proteome</keyword>
<comment type="caution">
    <text evidence="10">The sequence shown here is derived from an EMBL/GenBank/DDBJ whole genome shotgun (WGS) entry which is preliminary data.</text>
</comment>
<evidence type="ECO:0000313" key="10">
    <source>
        <dbReference type="EMBL" id="KAK6948223.1"/>
    </source>
</evidence>
<name>A0AAX6M6Z8_9PEZI</name>